<evidence type="ECO:0000313" key="1">
    <source>
        <dbReference type="EMBL" id="KAK0494579.1"/>
    </source>
</evidence>
<gene>
    <name evidence="1" type="ORF">EDD18DRAFT_1400783</name>
</gene>
<evidence type="ECO:0000313" key="2">
    <source>
        <dbReference type="Proteomes" id="UP001175228"/>
    </source>
</evidence>
<dbReference type="EMBL" id="JAUEPU010000020">
    <property type="protein sequence ID" value="KAK0494579.1"/>
    <property type="molecule type" value="Genomic_DNA"/>
</dbReference>
<name>A0AA39URT0_9AGAR</name>
<accession>A0AA39URT0</accession>
<protein>
    <submittedName>
        <fullName evidence="1">Uncharacterized protein</fullName>
    </submittedName>
</protein>
<organism evidence="1 2">
    <name type="scientific">Armillaria luteobubalina</name>
    <dbReference type="NCBI Taxonomy" id="153913"/>
    <lineage>
        <taxon>Eukaryota</taxon>
        <taxon>Fungi</taxon>
        <taxon>Dikarya</taxon>
        <taxon>Basidiomycota</taxon>
        <taxon>Agaricomycotina</taxon>
        <taxon>Agaricomycetes</taxon>
        <taxon>Agaricomycetidae</taxon>
        <taxon>Agaricales</taxon>
        <taxon>Marasmiineae</taxon>
        <taxon>Physalacriaceae</taxon>
        <taxon>Armillaria</taxon>
    </lineage>
</organism>
<reference evidence="1" key="1">
    <citation type="submission" date="2023-06" db="EMBL/GenBank/DDBJ databases">
        <authorList>
            <consortium name="Lawrence Berkeley National Laboratory"/>
            <person name="Ahrendt S."/>
            <person name="Sahu N."/>
            <person name="Indic B."/>
            <person name="Wong-Bajracharya J."/>
            <person name="Merenyi Z."/>
            <person name="Ke H.-M."/>
            <person name="Monk M."/>
            <person name="Kocsube S."/>
            <person name="Drula E."/>
            <person name="Lipzen A."/>
            <person name="Balint B."/>
            <person name="Henrissat B."/>
            <person name="Andreopoulos B."/>
            <person name="Martin F.M."/>
            <person name="Harder C.B."/>
            <person name="Rigling D."/>
            <person name="Ford K.L."/>
            <person name="Foster G.D."/>
            <person name="Pangilinan J."/>
            <person name="Papanicolaou A."/>
            <person name="Barry K."/>
            <person name="LaButti K."/>
            <person name="Viragh M."/>
            <person name="Koriabine M."/>
            <person name="Yan M."/>
            <person name="Riley R."/>
            <person name="Champramary S."/>
            <person name="Plett K.L."/>
            <person name="Tsai I.J."/>
            <person name="Slot J."/>
            <person name="Sipos G."/>
            <person name="Plett J."/>
            <person name="Nagy L.G."/>
            <person name="Grigoriev I.V."/>
        </authorList>
    </citation>
    <scope>NUCLEOTIDE SEQUENCE</scope>
    <source>
        <strain evidence="1">HWK02</strain>
    </source>
</reference>
<dbReference type="Proteomes" id="UP001175228">
    <property type="component" value="Unassembled WGS sequence"/>
</dbReference>
<dbReference type="AlphaFoldDB" id="A0AA39URT0"/>
<sequence>MSGVVLESSMIVESRMSLVVKTSAAISFPQTAGNGVPFLKLLVDRTYRWGGHMKVRSEVAHLLVFYVASAIVDYALAQNRTATVKELPSWLMFLAKYVLAAEAGVGIKTTLGSHLISAKKFSTDSGKAGLLDILTRMVQRFSIKRCIVVGTPFLYNHTEGSTSVTPAWQNALWHMPSLRTFRWNSTAEDM</sequence>
<keyword evidence="2" id="KW-1185">Reference proteome</keyword>
<proteinExistence type="predicted"/>
<comment type="caution">
    <text evidence="1">The sequence shown here is derived from an EMBL/GenBank/DDBJ whole genome shotgun (WGS) entry which is preliminary data.</text>
</comment>